<keyword evidence="3" id="KW-1185">Reference proteome</keyword>
<sequence length="229" mass="26074">MKDLIKQNGLLKIAIFVTLVFLSSSLTIYLGFISIESIYVSALNKDLKLFISSVFYPILCVIFFGVSYKDFFGKNRRPHLNYKHVLMLLTLIILIGIGFAIENNGVYSFIGLAVIVLFVLKLLVDYLKDNIDSPYWEKEIAIESLQLENLIECIKKEFFIVKITTNTDSTIVSGFGLWSVQATVKLYKTKAIIRVHPMNSAITFFLFLKIMPAPLGKIYGNRLIKKLNI</sequence>
<feature type="transmembrane region" description="Helical" evidence="1">
    <location>
        <begin position="107"/>
        <end position="124"/>
    </location>
</feature>
<dbReference type="EMBL" id="CP093442">
    <property type="protein sequence ID" value="UOF00264.1"/>
    <property type="molecule type" value="Genomic_DNA"/>
</dbReference>
<feature type="transmembrane region" description="Helical" evidence="1">
    <location>
        <begin position="80"/>
        <end position="101"/>
    </location>
</feature>
<proteinExistence type="predicted"/>
<feature type="transmembrane region" description="Helical" evidence="1">
    <location>
        <begin position="12"/>
        <end position="35"/>
    </location>
</feature>
<protein>
    <submittedName>
        <fullName evidence="2">Uncharacterized protein</fullName>
    </submittedName>
</protein>
<evidence type="ECO:0000313" key="3">
    <source>
        <dbReference type="Proteomes" id="UP000830116"/>
    </source>
</evidence>
<evidence type="ECO:0000256" key="1">
    <source>
        <dbReference type="SAM" id="Phobius"/>
    </source>
</evidence>
<feature type="transmembrane region" description="Helical" evidence="1">
    <location>
        <begin position="47"/>
        <end position="68"/>
    </location>
</feature>
<keyword evidence="1" id="KW-0812">Transmembrane</keyword>
<dbReference type="RefSeq" id="WP_243536047.1">
    <property type="nucleotide sequence ID" value="NZ_CP093442.1"/>
</dbReference>
<evidence type="ECO:0000313" key="2">
    <source>
        <dbReference type="EMBL" id="UOF00264.1"/>
    </source>
</evidence>
<organism evidence="2 3">
    <name type="scientific">Bdellovibrio reynosensis</name>
    <dbReference type="NCBI Taxonomy" id="2835041"/>
    <lineage>
        <taxon>Bacteria</taxon>
        <taxon>Pseudomonadati</taxon>
        <taxon>Bdellovibrionota</taxon>
        <taxon>Bdellovibrionia</taxon>
        <taxon>Bdellovibrionales</taxon>
        <taxon>Pseudobdellovibrionaceae</taxon>
        <taxon>Bdellovibrio</taxon>
    </lineage>
</organism>
<name>A0ABY4C6D3_9BACT</name>
<reference evidence="2" key="1">
    <citation type="submission" date="2022-03" db="EMBL/GenBank/DDBJ databases">
        <title>Genome Identification and Characterization of new species Bdellovibrio reynosense LBG001 sp. nov. from a Mexico soil sample.</title>
        <authorList>
            <person name="Camilli A."/>
            <person name="Ajao Y."/>
            <person name="Guo X."/>
        </authorList>
    </citation>
    <scope>NUCLEOTIDE SEQUENCE</scope>
    <source>
        <strain evidence="2">LBG001</strain>
    </source>
</reference>
<dbReference type="Proteomes" id="UP000830116">
    <property type="component" value="Chromosome"/>
</dbReference>
<keyword evidence="1" id="KW-0472">Membrane</keyword>
<keyword evidence="1" id="KW-1133">Transmembrane helix</keyword>
<gene>
    <name evidence="2" type="ORF">MNR06_11185</name>
</gene>
<accession>A0ABY4C6D3</accession>